<gene>
    <name evidence="2" type="ORF">CR513_22353</name>
</gene>
<sequence>MLLSHHAEQLSSPCPYMSFQGSSNKRQQFYVNLFLLCMTRSNLRNLHATPDMMYQPWCIRYPEWEQAQSYEHKSGLTHLLPKFHGLVGNTQQFGFMGSPTPRVMNELVVVDNQRLENKITELTSLVRQLAIGQHHSSPLVRVCGMCASIEHLTNVCPTLQEIEPQRYQPPPPFKLQQPIQPSKGSGQIPSQTILSPQANMSDMTLRSGKELPQQQLKPPKDVTLEVLRWLRRKLPQMLKIFLILLGLQKFNFQPDPNLGVIYSQHAEMPSVGRDTSSL</sequence>
<feature type="non-terminal residue" evidence="2">
    <location>
        <position position="1"/>
    </location>
</feature>
<reference evidence="2" key="1">
    <citation type="submission" date="2018-05" db="EMBL/GenBank/DDBJ databases">
        <title>Draft genome of Mucuna pruriens seed.</title>
        <authorList>
            <person name="Nnadi N.E."/>
            <person name="Vos R."/>
            <person name="Hasami M.H."/>
            <person name="Devisetty U.K."/>
            <person name="Aguiy J.C."/>
        </authorList>
    </citation>
    <scope>NUCLEOTIDE SEQUENCE [LARGE SCALE GENOMIC DNA]</scope>
    <source>
        <strain evidence="2">JCA_2017</strain>
    </source>
</reference>
<dbReference type="AlphaFoldDB" id="A0A371GXK2"/>
<dbReference type="Proteomes" id="UP000257109">
    <property type="component" value="Unassembled WGS sequence"/>
</dbReference>
<evidence type="ECO:0000313" key="3">
    <source>
        <dbReference type="Proteomes" id="UP000257109"/>
    </source>
</evidence>
<feature type="non-terminal residue" evidence="2">
    <location>
        <position position="278"/>
    </location>
</feature>
<feature type="region of interest" description="Disordered" evidence="1">
    <location>
        <begin position="171"/>
        <end position="191"/>
    </location>
</feature>
<proteinExistence type="predicted"/>
<dbReference type="EMBL" id="QJKJ01004190">
    <property type="protein sequence ID" value="RDX95163.1"/>
    <property type="molecule type" value="Genomic_DNA"/>
</dbReference>
<keyword evidence="3" id="KW-1185">Reference proteome</keyword>
<comment type="caution">
    <text evidence="2">The sequence shown here is derived from an EMBL/GenBank/DDBJ whole genome shotgun (WGS) entry which is preliminary data.</text>
</comment>
<evidence type="ECO:0000256" key="1">
    <source>
        <dbReference type="SAM" id="MobiDB-lite"/>
    </source>
</evidence>
<name>A0A371GXK2_MUCPR</name>
<organism evidence="2 3">
    <name type="scientific">Mucuna pruriens</name>
    <name type="common">Velvet bean</name>
    <name type="synonym">Dolichos pruriens</name>
    <dbReference type="NCBI Taxonomy" id="157652"/>
    <lineage>
        <taxon>Eukaryota</taxon>
        <taxon>Viridiplantae</taxon>
        <taxon>Streptophyta</taxon>
        <taxon>Embryophyta</taxon>
        <taxon>Tracheophyta</taxon>
        <taxon>Spermatophyta</taxon>
        <taxon>Magnoliopsida</taxon>
        <taxon>eudicotyledons</taxon>
        <taxon>Gunneridae</taxon>
        <taxon>Pentapetalae</taxon>
        <taxon>rosids</taxon>
        <taxon>fabids</taxon>
        <taxon>Fabales</taxon>
        <taxon>Fabaceae</taxon>
        <taxon>Papilionoideae</taxon>
        <taxon>50 kb inversion clade</taxon>
        <taxon>NPAAA clade</taxon>
        <taxon>indigoferoid/millettioid clade</taxon>
        <taxon>Phaseoleae</taxon>
        <taxon>Mucuna</taxon>
    </lineage>
</organism>
<protein>
    <submittedName>
        <fullName evidence="2">Uncharacterized protein</fullName>
    </submittedName>
</protein>
<feature type="compositionally biased region" description="Polar residues" evidence="1">
    <location>
        <begin position="177"/>
        <end position="191"/>
    </location>
</feature>
<dbReference type="OrthoDB" id="10266249at2759"/>
<evidence type="ECO:0000313" key="2">
    <source>
        <dbReference type="EMBL" id="RDX95163.1"/>
    </source>
</evidence>
<accession>A0A371GXK2</accession>